<dbReference type="PANTHER" id="PTHR46093:SF18">
    <property type="entry name" value="FIBRONECTIN TYPE-III DOMAIN-CONTAINING PROTEIN"/>
    <property type="match status" value="1"/>
</dbReference>
<dbReference type="Proteomes" id="UP000076078">
    <property type="component" value="Unassembled WGS sequence"/>
</dbReference>
<dbReference type="InterPro" id="IPR015915">
    <property type="entry name" value="Kelch-typ_b-propeller"/>
</dbReference>
<keyword evidence="5" id="KW-1185">Reference proteome</keyword>
<gene>
    <name evidence="4" type="ORF">DLAC_05747</name>
</gene>
<feature type="compositionally biased region" description="Pro residues" evidence="3">
    <location>
        <begin position="439"/>
        <end position="451"/>
    </location>
</feature>
<reference evidence="4 5" key="1">
    <citation type="submission" date="2015-12" db="EMBL/GenBank/DDBJ databases">
        <title>Dictyostelia acquired genes for synthesis and detection of signals that induce cell-type specialization by lateral gene transfer from prokaryotes.</title>
        <authorList>
            <person name="Gloeckner G."/>
            <person name="Schaap P."/>
        </authorList>
    </citation>
    <scope>NUCLEOTIDE SEQUENCE [LARGE SCALE GENOMIC DNA]</scope>
    <source>
        <strain evidence="4 5">TK</strain>
    </source>
</reference>
<evidence type="ECO:0000256" key="3">
    <source>
        <dbReference type="SAM" id="MobiDB-lite"/>
    </source>
</evidence>
<evidence type="ECO:0000256" key="1">
    <source>
        <dbReference type="ARBA" id="ARBA00022441"/>
    </source>
</evidence>
<protein>
    <recommendedName>
        <fullName evidence="6">Kelch repeat-containing protein</fullName>
    </recommendedName>
</protein>
<keyword evidence="1" id="KW-0880">Kelch repeat</keyword>
<keyword evidence="2" id="KW-0677">Repeat</keyword>
<dbReference type="Pfam" id="PF24681">
    <property type="entry name" value="Kelch_KLHDC2_KLHL20_DRC7"/>
    <property type="match status" value="1"/>
</dbReference>
<dbReference type="OMA" id="FEHTTSL"/>
<feature type="region of interest" description="Disordered" evidence="3">
    <location>
        <begin position="436"/>
        <end position="472"/>
    </location>
</feature>
<sequence length="505" mass="56629">MGITYSLNSKRSFSGKTTELQLKYNCYGYQQNISISGNQDYIDVYFDQHEDCITPILLNKSTSIQNSSKSSNSSNSSNSNNNSNSNSNNCNCNNNINIDNHGNKFYNWKAVLPTERTESNWGKPRYAHSMVSLGKKLIIFGGRGEGKFLDDLCVYDTVNEEWMNVKTSGEQPPPRAFHSAWCYLGKMYIYAGINGGLVLDDMYSLDSDNWVWKKETTRSPPGSQPRPRYEHKTVLVGTEVYMFGGASQYSWLNDCHILNMQTMTWRRQNMGGTAPSKRCAHSMSAHKGAYIYVFGGYNGTSRLNDLYILDIKRKRWVQLNHQNGKLPGRAAHSMITLGDSLLMTGGYDGSTKLGDIASFDCNHLEWTHSILVNSLPTRSYHTSIAIKNRVYVFGGFGADNQPLKDLYILEPSLPTLTDLCILKLYLNPTLSSSKNFLLQPPPPHSPTPPSSPLSLQISKSNNNSNNSNSSNTTDLNNIFEQCPEGLKDLMTKRKLIKNPYCSSTC</sequence>
<dbReference type="SMART" id="SM00612">
    <property type="entry name" value="Kelch"/>
    <property type="match status" value="3"/>
</dbReference>
<evidence type="ECO:0008006" key="6">
    <source>
        <dbReference type="Google" id="ProtNLM"/>
    </source>
</evidence>
<dbReference type="STRING" id="361077.A0A151ZGM5"/>
<proteinExistence type="predicted"/>
<organism evidence="4 5">
    <name type="scientific">Tieghemostelium lacteum</name>
    <name type="common">Slime mold</name>
    <name type="synonym">Dictyostelium lacteum</name>
    <dbReference type="NCBI Taxonomy" id="361077"/>
    <lineage>
        <taxon>Eukaryota</taxon>
        <taxon>Amoebozoa</taxon>
        <taxon>Evosea</taxon>
        <taxon>Eumycetozoa</taxon>
        <taxon>Dictyostelia</taxon>
        <taxon>Dictyosteliales</taxon>
        <taxon>Raperosteliaceae</taxon>
        <taxon>Tieghemostelium</taxon>
    </lineage>
</organism>
<evidence type="ECO:0000256" key="2">
    <source>
        <dbReference type="ARBA" id="ARBA00022737"/>
    </source>
</evidence>
<evidence type="ECO:0000313" key="4">
    <source>
        <dbReference type="EMBL" id="KYQ93122.1"/>
    </source>
</evidence>
<dbReference type="EMBL" id="LODT01000028">
    <property type="protein sequence ID" value="KYQ93122.1"/>
    <property type="molecule type" value="Genomic_DNA"/>
</dbReference>
<dbReference type="Pfam" id="PF01344">
    <property type="entry name" value="Kelch_1"/>
    <property type="match status" value="1"/>
</dbReference>
<dbReference type="InParanoid" id="A0A151ZGM5"/>
<feature type="region of interest" description="Disordered" evidence="3">
    <location>
        <begin position="64"/>
        <end position="86"/>
    </location>
</feature>
<comment type="caution">
    <text evidence="4">The sequence shown here is derived from an EMBL/GenBank/DDBJ whole genome shotgun (WGS) entry which is preliminary data.</text>
</comment>
<accession>A0A151ZGM5</accession>
<dbReference type="OrthoDB" id="10251809at2759"/>
<name>A0A151ZGM5_TIELA</name>
<dbReference type="AlphaFoldDB" id="A0A151ZGM5"/>
<feature type="compositionally biased region" description="Low complexity" evidence="3">
    <location>
        <begin position="452"/>
        <end position="471"/>
    </location>
</feature>
<dbReference type="Gene3D" id="2.120.10.80">
    <property type="entry name" value="Kelch-type beta propeller"/>
    <property type="match status" value="2"/>
</dbReference>
<evidence type="ECO:0000313" key="5">
    <source>
        <dbReference type="Proteomes" id="UP000076078"/>
    </source>
</evidence>
<dbReference type="PANTHER" id="PTHR46093">
    <property type="entry name" value="ACYL-COA-BINDING DOMAIN-CONTAINING PROTEIN 5"/>
    <property type="match status" value="1"/>
</dbReference>
<dbReference type="InterPro" id="IPR006652">
    <property type="entry name" value="Kelch_1"/>
</dbReference>
<dbReference type="SUPFAM" id="SSF117281">
    <property type="entry name" value="Kelch motif"/>
    <property type="match status" value="2"/>
</dbReference>